<dbReference type="PANTHER" id="PTHR37306:SF1">
    <property type="entry name" value="COLICIN V PRODUCTION PROTEIN"/>
    <property type="match status" value="1"/>
</dbReference>
<evidence type="ECO:0000256" key="3">
    <source>
        <dbReference type="ARBA" id="ARBA00022989"/>
    </source>
</evidence>
<comment type="caution">
    <text evidence="6">The sequence shown here is derived from an EMBL/GenBank/DDBJ whole genome shotgun (WGS) entry which is preliminary data.</text>
</comment>
<dbReference type="GO" id="GO:0009403">
    <property type="term" value="P:toxin biosynthetic process"/>
    <property type="evidence" value="ECO:0007669"/>
    <property type="project" value="InterPro"/>
</dbReference>
<dbReference type="InterPro" id="IPR003825">
    <property type="entry name" value="Colicin-V_CvpA"/>
</dbReference>
<dbReference type="PANTHER" id="PTHR37306">
    <property type="entry name" value="COLICIN V PRODUCTION PROTEIN"/>
    <property type="match status" value="1"/>
</dbReference>
<organism evidence="6 7">
    <name type="scientific">Candidatus Odoribacter faecigallinarum</name>
    <dbReference type="NCBI Taxonomy" id="2838706"/>
    <lineage>
        <taxon>Bacteria</taxon>
        <taxon>Pseudomonadati</taxon>
        <taxon>Bacteroidota</taxon>
        <taxon>Bacteroidia</taxon>
        <taxon>Bacteroidales</taxon>
        <taxon>Odoribacteraceae</taxon>
        <taxon>Odoribacter</taxon>
    </lineage>
</organism>
<accession>A0A9D2AC25</accession>
<dbReference type="AlphaFoldDB" id="A0A9D2AC25"/>
<evidence type="ECO:0000313" key="6">
    <source>
        <dbReference type="EMBL" id="HIX03415.1"/>
    </source>
</evidence>
<protein>
    <submittedName>
        <fullName evidence="6">CvpA family protein</fullName>
    </submittedName>
</protein>
<dbReference type="GO" id="GO:0016020">
    <property type="term" value="C:membrane"/>
    <property type="evidence" value="ECO:0007669"/>
    <property type="project" value="UniProtKB-SubCell"/>
</dbReference>
<keyword evidence="2 5" id="KW-0812">Transmembrane</keyword>
<feature type="transmembrane region" description="Helical" evidence="5">
    <location>
        <begin position="62"/>
        <end position="82"/>
    </location>
</feature>
<gene>
    <name evidence="6" type="ORF">H9863_04765</name>
</gene>
<sequence>MNYIDIIILVILLLGAVMGFIKGLLIEVATLAALVLGVYAAMKYSAYTEGILQDFLNISQQYSHIAALIITFLLVVILLYVIGKLLTKLADAISLGLVNKLAGAVFGAAKAFIIACILLMCVDALNGKFHFLSEESLQKSILFYPFLNFAEETYHTIQLKI</sequence>
<comment type="subcellular location">
    <subcellularLocation>
        <location evidence="1">Membrane</location>
        <topology evidence="1">Multi-pass membrane protein</topology>
    </subcellularLocation>
</comment>
<dbReference type="Pfam" id="PF02674">
    <property type="entry name" value="Colicin_V"/>
    <property type="match status" value="1"/>
</dbReference>
<evidence type="ECO:0000313" key="7">
    <source>
        <dbReference type="Proteomes" id="UP000824202"/>
    </source>
</evidence>
<evidence type="ECO:0000256" key="2">
    <source>
        <dbReference type="ARBA" id="ARBA00022692"/>
    </source>
</evidence>
<reference evidence="6" key="1">
    <citation type="journal article" date="2021" name="PeerJ">
        <title>Extensive microbial diversity within the chicken gut microbiome revealed by metagenomics and culture.</title>
        <authorList>
            <person name="Gilroy R."/>
            <person name="Ravi A."/>
            <person name="Getino M."/>
            <person name="Pursley I."/>
            <person name="Horton D.L."/>
            <person name="Alikhan N.F."/>
            <person name="Baker D."/>
            <person name="Gharbi K."/>
            <person name="Hall N."/>
            <person name="Watson M."/>
            <person name="Adriaenssens E.M."/>
            <person name="Foster-Nyarko E."/>
            <person name="Jarju S."/>
            <person name="Secka A."/>
            <person name="Antonio M."/>
            <person name="Oren A."/>
            <person name="Chaudhuri R.R."/>
            <person name="La Ragione R."/>
            <person name="Hildebrand F."/>
            <person name="Pallen M.J."/>
        </authorList>
    </citation>
    <scope>NUCLEOTIDE SEQUENCE</scope>
    <source>
        <strain evidence="6">23274</strain>
    </source>
</reference>
<dbReference type="EMBL" id="DXFT01000093">
    <property type="protein sequence ID" value="HIX03415.1"/>
    <property type="molecule type" value="Genomic_DNA"/>
</dbReference>
<name>A0A9D2AC25_9BACT</name>
<keyword evidence="3 5" id="KW-1133">Transmembrane helix</keyword>
<feature type="transmembrane region" description="Helical" evidence="5">
    <location>
        <begin position="102"/>
        <end position="122"/>
    </location>
</feature>
<keyword evidence="4 5" id="KW-0472">Membrane</keyword>
<proteinExistence type="predicted"/>
<evidence type="ECO:0000256" key="5">
    <source>
        <dbReference type="SAM" id="Phobius"/>
    </source>
</evidence>
<dbReference type="Proteomes" id="UP000824202">
    <property type="component" value="Unassembled WGS sequence"/>
</dbReference>
<feature type="transmembrane region" description="Helical" evidence="5">
    <location>
        <begin position="6"/>
        <end position="39"/>
    </location>
</feature>
<reference evidence="6" key="2">
    <citation type="submission" date="2021-04" db="EMBL/GenBank/DDBJ databases">
        <authorList>
            <person name="Gilroy R."/>
        </authorList>
    </citation>
    <scope>NUCLEOTIDE SEQUENCE</scope>
    <source>
        <strain evidence="6">23274</strain>
    </source>
</reference>
<evidence type="ECO:0000256" key="4">
    <source>
        <dbReference type="ARBA" id="ARBA00023136"/>
    </source>
</evidence>
<evidence type="ECO:0000256" key="1">
    <source>
        <dbReference type="ARBA" id="ARBA00004141"/>
    </source>
</evidence>